<dbReference type="AlphaFoldDB" id="A0A7W8QIZ5"/>
<feature type="region of interest" description="Disordered" evidence="1">
    <location>
        <begin position="1"/>
        <end position="23"/>
    </location>
</feature>
<evidence type="ECO:0000313" key="2">
    <source>
        <dbReference type="EMBL" id="MBB5431165.1"/>
    </source>
</evidence>
<evidence type="ECO:0000256" key="1">
    <source>
        <dbReference type="SAM" id="MobiDB-lite"/>
    </source>
</evidence>
<evidence type="ECO:0000313" key="3">
    <source>
        <dbReference type="Proteomes" id="UP000572635"/>
    </source>
</evidence>
<dbReference type="EMBL" id="JACHDB010000001">
    <property type="protein sequence ID" value="MBB5431165.1"/>
    <property type="molecule type" value="Genomic_DNA"/>
</dbReference>
<name>A0A7W8QIZ5_9ACTN</name>
<protein>
    <recommendedName>
        <fullName evidence="4">Asp23/Gls24 family envelope stress response protein</fullName>
    </recommendedName>
</protein>
<keyword evidence="3" id="KW-1185">Reference proteome</keyword>
<dbReference type="RefSeq" id="WP_184390354.1">
    <property type="nucleotide sequence ID" value="NZ_BAAAJD010000046.1"/>
</dbReference>
<reference evidence="2 3" key="1">
    <citation type="submission" date="2020-08" db="EMBL/GenBank/DDBJ databases">
        <title>Sequencing the genomes of 1000 actinobacteria strains.</title>
        <authorList>
            <person name="Klenk H.-P."/>
        </authorList>
    </citation>
    <scope>NUCLEOTIDE SEQUENCE [LARGE SCALE GENOMIC DNA]</scope>
    <source>
        <strain evidence="2 3">DSM 44551</strain>
    </source>
</reference>
<comment type="caution">
    <text evidence="2">The sequence shown here is derived from an EMBL/GenBank/DDBJ whole genome shotgun (WGS) entry which is preliminary data.</text>
</comment>
<proteinExistence type="predicted"/>
<organism evidence="2 3">
    <name type="scientific">Nocardiopsis composta</name>
    <dbReference type="NCBI Taxonomy" id="157465"/>
    <lineage>
        <taxon>Bacteria</taxon>
        <taxon>Bacillati</taxon>
        <taxon>Actinomycetota</taxon>
        <taxon>Actinomycetes</taxon>
        <taxon>Streptosporangiales</taxon>
        <taxon>Nocardiopsidaceae</taxon>
        <taxon>Nocardiopsis</taxon>
    </lineage>
</organism>
<dbReference type="Proteomes" id="UP000572635">
    <property type="component" value="Unassembled WGS sequence"/>
</dbReference>
<gene>
    <name evidence="2" type="ORF">HDA36_001249</name>
</gene>
<accession>A0A7W8QIZ5</accession>
<evidence type="ECO:0008006" key="4">
    <source>
        <dbReference type="Google" id="ProtNLM"/>
    </source>
</evidence>
<sequence>MTDAGERRTGAVPDGRPVRRAGEHEGLCREIAARAREVPGVAGLHPGAFGDLATPVPGGRIEGVLARGAEVRIGIRAVMDRPLRETAEAVRRAVRAAARGRRVHVSVEDVAEEPGTGEGGARWGRP</sequence>